<reference evidence="2" key="1">
    <citation type="submission" date="2020-05" db="EMBL/GenBank/DDBJ databases">
        <title>Phylogenomic resolution of chytrid fungi.</title>
        <authorList>
            <person name="Stajich J.E."/>
            <person name="Amses K."/>
            <person name="Simmons R."/>
            <person name="Seto K."/>
            <person name="Myers J."/>
            <person name="Bonds A."/>
            <person name="Quandt C.A."/>
            <person name="Barry K."/>
            <person name="Liu P."/>
            <person name="Grigoriev I."/>
            <person name="Longcore J.E."/>
            <person name="James T.Y."/>
        </authorList>
    </citation>
    <scope>NUCLEOTIDE SEQUENCE</scope>
    <source>
        <strain evidence="2">JEL0318</strain>
    </source>
</reference>
<name>A0AAD5S3W8_9FUNG</name>
<gene>
    <name evidence="2" type="ORF">HK097_002077</name>
</gene>
<feature type="compositionally biased region" description="Polar residues" evidence="1">
    <location>
        <begin position="193"/>
        <end position="210"/>
    </location>
</feature>
<dbReference type="Proteomes" id="UP001212841">
    <property type="component" value="Unassembled WGS sequence"/>
</dbReference>
<comment type="caution">
    <text evidence="2">The sequence shown here is derived from an EMBL/GenBank/DDBJ whole genome shotgun (WGS) entry which is preliminary data.</text>
</comment>
<feature type="region of interest" description="Disordered" evidence="1">
    <location>
        <begin position="183"/>
        <end position="222"/>
    </location>
</feature>
<protein>
    <recommendedName>
        <fullName evidence="4">Gag protein</fullName>
    </recommendedName>
</protein>
<keyword evidence="3" id="KW-1185">Reference proteome</keyword>
<proteinExistence type="predicted"/>
<accession>A0AAD5S3W8</accession>
<dbReference type="EMBL" id="JADGJD010001432">
    <property type="protein sequence ID" value="KAJ3042313.1"/>
    <property type="molecule type" value="Genomic_DNA"/>
</dbReference>
<evidence type="ECO:0000313" key="3">
    <source>
        <dbReference type="Proteomes" id="UP001212841"/>
    </source>
</evidence>
<organism evidence="2 3">
    <name type="scientific">Rhizophlyctis rosea</name>
    <dbReference type="NCBI Taxonomy" id="64517"/>
    <lineage>
        <taxon>Eukaryota</taxon>
        <taxon>Fungi</taxon>
        <taxon>Fungi incertae sedis</taxon>
        <taxon>Chytridiomycota</taxon>
        <taxon>Chytridiomycota incertae sedis</taxon>
        <taxon>Chytridiomycetes</taxon>
        <taxon>Rhizophlyctidales</taxon>
        <taxon>Rhizophlyctidaceae</taxon>
        <taxon>Rhizophlyctis</taxon>
    </lineage>
</organism>
<sequence>MDMKIFESMLQKLPKLSGGGKPDAFIEFINKVDGLLEFSRGKVSEESLVLQNKLNSEKSAEKFMENLWATALRPTTWFNVINNAHQIIQVGLRTHLLKEFMPPDWKDTILNRLHGLRSSQYANITNFNHAFNLTYRQLDERLPIWQMRNIYLNAIAKETAKFLEASPDDLSTLEDLMARAVKVAPRSDPPKQPSQLSSTEKATANVTVTGSGKPKEPWIQGK</sequence>
<evidence type="ECO:0008006" key="4">
    <source>
        <dbReference type="Google" id="ProtNLM"/>
    </source>
</evidence>
<evidence type="ECO:0000313" key="2">
    <source>
        <dbReference type="EMBL" id="KAJ3042313.1"/>
    </source>
</evidence>
<evidence type="ECO:0000256" key="1">
    <source>
        <dbReference type="SAM" id="MobiDB-lite"/>
    </source>
</evidence>
<dbReference type="AlphaFoldDB" id="A0AAD5S3W8"/>